<gene>
    <name evidence="1" type="ORF">G436_0828</name>
</gene>
<dbReference type="AlphaFoldDB" id="A0A0M3TKW0"/>
<evidence type="ECO:0000313" key="2">
    <source>
        <dbReference type="Proteomes" id="UP000056502"/>
    </source>
</evidence>
<protein>
    <submittedName>
        <fullName evidence="1">Uncharacterized protein</fullName>
    </submittedName>
</protein>
<evidence type="ECO:0000313" key="1">
    <source>
        <dbReference type="EMBL" id="ALE38045.1"/>
    </source>
</evidence>
<organism evidence="1">
    <name type="scientific">Leptospira interrogans serovar Hardjo str. Norma</name>
    <dbReference type="NCBI Taxonomy" id="1279460"/>
    <lineage>
        <taxon>Bacteria</taxon>
        <taxon>Pseudomonadati</taxon>
        <taxon>Spirochaetota</taxon>
        <taxon>Spirochaetia</taxon>
        <taxon>Leptospirales</taxon>
        <taxon>Leptospiraceae</taxon>
        <taxon>Leptospira</taxon>
    </lineage>
</organism>
<reference evidence="1 2" key="1">
    <citation type="journal article" date="2015" name="Genome Announc.">
        <title>Whole-Genome Sequence of Leptospira interrogans Serovar Hardjo Subtype Hardjoprajitno Strain Norma, Isolated from Cattle in a Leptospirosis Outbreak in Brazil.</title>
        <authorList>
            <person name="Cosate M.R."/>
            <person name="Soares S.C."/>
            <person name="Mendes T.A."/>
            <person name="Raittz R.T."/>
            <person name="Moreira E.C."/>
            <person name="Leite R."/>
            <person name="Fernandes G.R."/>
            <person name="Haddad J.P."/>
            <person name="Ortega J.M."/>
        </authorList>
    </citation>
    <scope>NUCLEOTIDE SEQUENCE [LARGE SCALE GENOMIC DNA]</scope>
    <source>
        <strain evidence="1 2">Norma</strain>
    </source>
</reference>
<proteinExistence type="predicted"/>
<dbReference type="EMBL" id="CP012603">
    <property type="protein sequence ID" value="ALE38045.1"/>
    <property type="molecule type" value="Genomic_DNA"/>
</dbReference>
<name>A0A0M3TKW0_LEPIR</name>
<dbReference type="Proteomes" id="UP000056502">
    <property type="component" value="Chromosome I"/>
</dbReference>
<accession>A0A0M3TKW0</accession>
<sequence length="39" mass="4581">MKLKVSKLWEPSFLIQDQTRYPKKQNVGTNTNLNFTAKL</sequence>
<dbReference type="PATRIC" id="fig|1279460.3.peg.837"/>